<dbReference type="PROSITE" id="PS50043">
    <property type="entry name" value="HTH_LUXR_2"/>
    <property type="match status" value="1"/>
</dbReference>
<dbReference type="GO" id="GO:0003677">
    <property type="term" value="F:DNA binding"/>
    <property type="evidence" value="ECO:0007669"/>
    <property type="project" value="UniProtKB-KW"/>
</dbReference>
<dbReference type="EMBL" id="FNQS01000002">
    <property type="protein sequence ID" value="SEA10320.1"/>
    <property type="molecule type" value="Genomic_DNA"/>
</dbReference>
<evidence type="ECO:0000256" key="3">
    <source>
        <dbReference type="ARBA" id="ARBA00023163"/>
    </source>
</evidence>
<dbReference type="SMART" id="SM00421">
    <property type="entry name" value="HTH_LUXR"/>
    <property type="match status" value="1"/>
</dbReference>
<dbReference type="RefSeq" id="WP_026742665.1">
    <property type="nucleotide sequence ID" value="NZ_FNQS01000002.1"/>
</dbReference>
<name>A0A1H3YFD9_9GAMM</name>
<dbReference type="InterPro" id="IPR000792">
    <property type="entry name" value="Tscrpt_reg_LuxR_C"/>
</dbReference>
<dbReference type="PROSITE" id="PS00622">
    <property type="entry name" value="HTH_LUXR_1"/>
    <property type="match status" value="1"/>
</dbReference>
<keyword evidence="6" id="KW-1185">Reference proteome</keyword>
<dbReference type="CDD" id="cd06170">
    <property type="entry name" value="LuxR_C_like"/>
    <property type="match status" value="1"/>
</dbReference>
<dbReference type="PANTHER" id="PTHR44688">
    <property type="entry name" value="DNA-BINDING TRANSCRIPTIONAL ACTIVATOR DEVR_DOSR"/>
    <property type="match status" value="1"/>
</dbReference>
<proteinExistence type="predicted"/>
<dbReference type="GeneID" id="97763892"/>
<evidence type="ECO:0000313" key="6">
    <source>
        <dbReference type="Proteomes" id="UP000187280"/>
    </source>
</evidence>
<sequence length="186" mass="21428">MDYVFLVENEIISYSLQNIIISKIMTDSDRCFVAEDICDLVNNLQQEKEQVFLIEVLHDSSIISSLVDVIKYINSNNKIVIFKDSQPDRMFRYINYDAIIDLKSPVVEIIAKIQDVTSHDSGPSWDVQLQKLSPREQLVLQYLLKGKSNKEVSGLLCLSEKTISCHKQSMLRKLNIKSIMEASQRR</sequence>
<evidence type="ECO:0000313" key="5">
    <source>
        <dbReference type="EMBL" id="SEA10320.1"/>
    </source>
</evidence>
<keyword evidence="2" id="KW-0238">DNA-binding</keyword>
<evidence type="ECO:0000256" key="2">
    <source>
        <dbReference type="ARBA" id="ARBA00023125"/>
    </source>
</evidence>
<dbReference type="SUPFAM" id="SSF46894">
    <property type="entry name" value="C-terminal effector domain of the bipartite response regulators"/>
    <property type="match status" value="1"/>
</dbReference>
<evidence type="ECO:0000259" key="4">
    <source>
        <dbReference type="PROSITE" id="PS50043"/>
    </source>
</evidence>
<dbReference type="STRING" id="71657.SAMN02982996_00978"/>
<accession>A0A1H3YFD9</accession>
<evidence type="ECO:0000256" key="1">
    <source>
        <dbReference type="ARBA" id="ARBA00023015"/>
    </source>
</evidence>
<gene>
    <name evidence="5" type="ORF">SAMN02982996_00978</name>
</gene>
<dbReference type="GO" id="GO:0006355">
    <property type="term" value="P:regulation of DNA-templated transcription"/>
    <property type="evidence" value="ECO:0007669"/>
    <property type="project" value="InterPro"/>
</dbReference>
<dbReference type="PRINTS" id="PR00038">
    <property type="entry name" value="HTHLUXR"/>
</dbReference>
<dbReference type="Pfam" id="PF00196">
    <property type="entry name" value="GerE"/>
    <property type="match status" value="1"/>
</dbReference>
<feature type="domain" description="HTH luxR-type" evidence="4">
    <location>
        <begin position="125"/>
        <end position="186"/>
    </location>
</feature>
<reference evidence="5 6" key="1">
    <citation type="submission" date="2016-10" db="EMBL/GenBank/DDBJ databases">
        <authorList>
            <person name="de Groot N.N."/>
        </authorList>
    </citation>
    <scope>NUCLEOTIDE SEQUENCE [LARGE SCALE GENOMIC DNA]</scope>
    <source>
        <strain evidence="5 6">ATCC 29281</strain>
    </source>
</reference>
<keyword evidence="3" id="KW-0804">Transcription</keyword>
<dbReference type="Proteomes" id="UP000187280">
    <property type="component" value="Unassembled WGS sequence"/>
</dbReference>
<protein>
    <submittedName>
        <fullName evidence="5">Regulatory protein, luxR family</fullName>
    </submittedName>
</protein>
<dbReference type="Gene3D" id="1.10.10.10">
    <property type="entry name" value="Winged helix-like DNA-binding domain superfamily/Winged helix DNA-binding domain"/>
    <property type="match status" value="1"/>
</dbReference>
<dbReference type="AlphaFoldDB" id="A0A1H3YFD9"/>
<dbReference type="PANTHER" id="PTHR44688:SF16">
    <property type="entry name" value="DNA-BINDING TRANSCRIPTIONAL ACTIVATOR DEVR_DOSR"/>
    <property type="match status" value="1"/>
</dbReference>
<organism evidence="5 6">
    <name type="scientific">Lonsdalea quercina</name>
    <dbReference type="NCBI Taxonomy" id="71657"/>
    <lineage>
        <taxon>Bacteria</taxon>
        <taxon>Pseudomonadati</taxon>
        <taxon>Pseudomonadota</taxon>
        <taxon>Gammaproteobacteria</taxon>
        <taxon>Enterobacterales</taxon>
        <taxon>Pectobacteriaceae</taxon>
        <taxon>Lonsdalea</taxon>
    </lineage>
</organism>
<dbReference type="InterPro" id="IPR036388">
    <property type="entry name" value="WH-like_DNA-bd_sf"/>
</dbReference>
<dbReference type="InterPro" id="IPR016032">
    <property type="entry name" value="Sig_transdc_resp-reg_C-effctor"/>
</dbReference>
<keyword evidence="1" id="KW-0805">Transcription regulation</keyword>
<dbReference type="eggNOG" id="COG2197">
    <property type="taxonomic scope" value="Bacteria"/>
</dbReference>